<keyword evidence="5 8" id="KW-0646">Protease inhibitor</keyword>
<name>A0ABW1P434_9PSEU</name>
<reference evidence="12" key="1">
    <citation type="journal article" date="2019" name="Int. J. Syst. Evol. Microbiol.">
        <title>The Global Catalogue of Microorganisms (GCM) 10K type strain sequencing project: providing services to taxonomists for standard genome sequencing and annotation.</title>
        <authorList>
            <consortium name="The Broad Institute Genomics Platform"/>
            <consortium name="The Broad Institute Genome Sequencing Center for Infectious Disease"/>
            <person name="Wu L."/>
            <person name="Ma J."/>
        </authorList>
    </citation>
    <scope>NUCLEOTIDE SEQUENCE [LARGE SCALE GENOMIC DNA]</scope>
    <source>
        <strain evidence="12">CGMCC 4.7246</strain>
    </source>
</reference>
<dbReference type="RefSeq" id="WP_380635957.1">
    <property type="nucleotide sequence ID" value="NZ_JBHSQO010000011.1"/>
</dbReference>
<organism evidence="11 12">
    <name type="scientific">Saccharothrix lopnurensis</name>
    <dbReference type="NCBI Taxonomy" id="1670621"/>
    <lineage>
        <taxon>Bacteria</taxon>
        <taxon>Bacillati</taxon>
        <taxon>Actinomycetota</taxon>
        <taxon>Actinomycetes</taxon>
        <taxon>Pseudonocardiales</taxon>
        <taxon>Pseudonocardiaceae</taxon>
        <taxon>Saccharothrix</taxon>
    </lineage>
</organism>
<dbReference type="PRINTS" id="PR00294">
    <property type="entry name" value="SSBTLNINHBTR"/>
</dbReference>
<evidence type="ECO:0000313" key="12">
    <source>
        <dbReference type="Proteomes" id="UP001596220"/>
    </source>
</evidence>
<dbReference type="Gene3D" id="3.30.350.10">
    <property type="entry name" value="Subtilisin inhibitor-like"/>
    <property type="match status" value="1"/>
</dbReference>
<keyword evidence="7" id="KW-1015">Disulfide bond</keyword>
<evidence type="ECO:0000256" key="8">
    <source>
        <dbReference type="RuleBase" id="RU003471"/>
    </source>
</evidence>
<feature type="signal peptide" evidence="9">
    <location>
        <begin position="1"/>
        <end position="18"/>
    </location>
</feature>
<evidence type="ECO:0000256" key="7">
    <source>
        <dbReference type="ARBA" id="ARBA00023157"/>
    </source>
</evidence>
<evidence type="ECO:0000259" key="10">
    <source>
        <dbReference type="Pfam" id="PF00720"/>
    </source>
</evidence>
<dbReference type="Proteomes" id="UP001596220">
    <property type="component" value="Unassembled WGS sequence"/>
</dbReference>
<keyword evidence="6 8" id="KW-0722">Serine protease inhibitor</keyword>
<evidence type="ECO:0000256" key="9">
    <source>
        <dbReference type="SAM" id="SignalP"/>
    </source>
</evidence>
<keyword evidence="9" id="KW-0732">Signal</keyword>
<dbReference type="SUPFAM" id="SSF55399">
    <property type="entry name" value="Subtilisin inhibitor"/>
    <property type="match status" value="1"/>
</dbReference>
<evidence type="ECO:0000256" key="3">
    <source>
        <dbReference type="ARBA" id="ARBA00011738"/>
    </source>
</evidence>
<evidence type="ECO:0000313" key="11">
    <source>
        <dbReference type="EMBL" id="MFC6090241.1"/>
    </source>
</evidence>
<evidence type="ECO:0000256" key="6">
    <source>
        <dbReference type="ARBA" id="ARBA00022900"/>
    </source>
</evidence>
<dbReference type="InterPro" id="IPR000691">
    <property type="entry name" value="Prot_inh_I16_SSI"/>
</dbReference>
<dbReference type="InterPro" id="IPR036819">
    <property type="entry name" value="Subtilisin_inhibitor-like_sf"/>
</dbReference>
<sequence>MAPLPVLAAIAALIPSFAAPESSFVLSTTRDGALQVVNLICEPNGGLHPRADETCAALSEVDGQVGGMNPGQGACTMEYAPVRVKATGKWRGEKRSFQAEFSNACLMRAHTGPVFDF</sequence>
<keyword evidence="12" id="KW-1185">Reference proteome</keyword>
<dbReference type="Pfam" id="PF00720">
    <property type="entry name" value="SSI"/>
    <property type="match status" value="1"/>
</dbReference>
<feature type="chain" id="PRO_5045889402" evidence="9">
    <location>
        <begin position="19"/>
        <end position="117"/>
    </location>
</feature>
<proteinExistence type="inferred from homology"/>
<comment type="caution">
    <text evidence="11">The sequence shown here is derived from an EMBL/GenBank/DDBJ whole genome shotgun (WGS) entry which is preliminary data.</text>
</comment>
<evidence type="ECO:0000256" key="2">
    <source>
        <dbReference type="ARBA" id="ARBA00010472"/>
    </source>
</evidence>
<dbReference type="InterPro" id="IPR023549">
    <property type="entry name" value="Subtilisin_inhibitor"/>
</dbReference>
<evidence type="ECO:0000256" key="1">
    <source>
        <dbReference type="ARBA" id="ARBA00004613"/>
    </source>
</evidence>
<evidence type="ECO:0000256" key="4">
    <source>
        <dbReference type="ARBA" id="ARBA00022525"/>
    </source>
</evidence>
<gene>
    <name evidence="11" type="ORF">ACFP3R_13235</name>
</gene>
<feature type="domain" description="Subtilisin inhibitor" evidence="10">
    <location>
        <begin position="34"/>
        <end position="103"/>
    </location>
</feature>
<accession>A0ABW1P434</accession>
<comment type="subunit">
    <text evidence="3">Homodimer.</text>
</comment>
<dbReference type="EMBL" id="JBHSQO010000011">
    <property type="protein sequence ID" value="MFC6090241.1"/>
    <property type="molecule type" value="Genomic_DNA"/>
</dbReference>
<evidence type="ECO:0000256" key="5">
    <source>
        <dbReference type="ARBA" id="ARBA00022690"/>
    </source>
</evidence>
<keyword evidence="4" id="KW-0964">Secreted</keyword>
<comment type="subcellular location">
    <subcellularLocation>
        <location evidence="1">Secreted</location>
    </subcellularLocation>
</comment>
<protein>
    <submittedName>
        <fullName evidence="11">SSI family serine proteinase inhibitor</fullName>
    </submittedName>
</protein>
<comment type="similarity">
    <text evidence="2 8">Belongs to the protease inhibitor I16 (SSI) family.</text>
</comment>